<gene>
    <name evidence="12" type="ORF">M513_02466</name>
</gene>
<comment type="pathway">
    <text evidence="5">Cofactor biosynthesis; NAD(+) biosynthesis; nicotinamide D-ribonucleotide from 5-phospho-alpha-D-ribose 1-diphosphate and nicotinamide: step 1/1.</text>
</comment>
<dbReference type="EC" id="2.4.2.12" evidence="6"/>
<dbReference type="SUPFAM" id="SSF51690">
    <property type="entry name" value="Nicotinate/Quinolinate PRTase C-terminal domain-like"/>
    <property type="match status" value="1"/>
</dbReference>
<feature type="binding site" evidence="9">
    <location>
        <begin position="296"/>
        <end position="298"/>
    </location>
    <ligand>
        <name>beta-nicotinamide D-ribonucleotide</name>
        <dbReference type="ChEBI" id="CHEBI:14649"/>
    </ligand>
</feature>
<dbReference type="Proteomes" id="UP000030764">
    <property type="component" value="Unassembled WGS sequence"/>
</dbReference>
<dbReference type="GO" id="GO:0047280">
    <property type="term" value="F:nicotinamide phosphoribosyltransferase activity"/>
    <property type="evidence" value="ECO:0007669"/>
    <property type="project" value="UniProtKB-EC"/>
</dbReference>
<feature type="binding site" evidence="9">
    <location>
        <position position="369"/>
    </location>
    <ligand>
        <name>beta-nicotinamide D-ribonucleotide</name>
        <dbReference type="ChEBI" id="CHEBI:14649"/>
    </ligand>
</feature>
<dbReference type="InterPro" id="IPR041525">
    <property type="entry name" value="N/Namide_PRibTrfase"/>
</dbReference>
<sequence length="466" mass="52568">MESVDNVLYLADSYKVTHYNQYPPLTTSVYSYFECRGGKFEQVCFFGLQYVLKRWMVGRVVTHAMIDEAKEFYMQHFGGLDVFNESGWRYIVDHHNGLLPLRIKAVPEGSVIPYKNVLFTVENTDPCVAWLTNWFETLLVQVWYPTTVCTNSRYYKLLLADYLRETADSLDSLPFKLHDFGYRGCSSVESAAIGDAAHLVNFRGTDTVAGIRLCQKYYACPMAGYSVPAAEHSTITSWDKDHEADAYRNILERYPVGTVSVVSDSYDLYDSVERIWGGELKQLVHKRADRGCVVIRPDSGDPIEVTVKVLELLSKHYPCLVNSKGYKVLPSYLRVIQGDGVSYDTMRAVLKAMKDRGWSAENVSFGTGGALLQRVHRDTLKCAFKCSAVVVDGKMVATRSVYKEPITDKEKTSKKGRLSLHVVNGIYKTMQGGIGDPKSDLLVTVFENGHLLKEYSLDDIRMNATV</sequence>
<evidence type="ECO:0000313" key="12">
    <source>
        <dbReference type="EMBL" id="KFD56789.1"/>
    </source>
</evidence>
<feature type="binding site" evidence="9">
    <location>
        <position position="206"/>
    </location>
    <ligand>
        <name>beta-nicotinamide D-ribonucleotide</name>
        <dbReference type="ChEBI" id="CHEBI:14649"/>
    </ligand>
</feature>
<evidence type="ECO:0000256" key="4">
    <source>
        <dbReference type="ARBA" id="ARBA00022679"/>
    </source>
</evidence>
<keyword evidence="3" id="KW-0328">Glycosyltransferase</keyword>
<dbReference type="CDD" id="cd01569">
    <property type="entry name" value="PBEF_like"/>
    <property type="match status" value="1"/>
</dbReference>
<dbReference type="PANTHER" id="PTHR43816">
    <property type="entry name" value="NICOTINAMIDE PHOSPHORIBOSYLTRANSFERASE"/>
    <property type="match status" value="1"/>
</dbReference>
<dbReference type="InterPro" id="IPR016471">
    <property type="entry name" value="Nicotinamide_PRibTrfase"/>
</dbReference>
<evidence type="ECO:0000256" key="9">
    <source>
        <dbReference type="PIRSR" id="PIRSR005943-1"/>
    </source>
</evidence>
<comment type="catalytic activity">
    <reaction evidence="8">
        <text>beta-nicotinamide D-ribonucleotide + diphosphate = 5-phospho-alpha-D-ribose 1-diphosphate + nicotinamide + H(+)</text>
        <dbReference type="Rhea" id="RHEA:16149"/>
        <dbReference type="ChEBI" id="CHEBI:14649"/>
        <dbReference type="ChEBI" id="CHEBI:15378"/>
        <dbReference type="ChEBI" id="CHEBI:17154"/>
        <dbReference type="ChEBI" id="CHEBI:33019"/>
        <dbReference type="ChEBI" id="CHEBI:58017"/>
        <dbReference type="EC" id="2.4.2.12"/>
    </reaction>
    <physiologicalReaction direction="right-to-left" evidence="8">
        <dbReference type="Rhea" id="RHEA:16151"/>
    </physiologicalReaction>
</comment>
<feature type="binding site" evidence="9">
    <location>
        <position position="296"/>
    </location>
    <ligand>
        <name>diphosphate</name>
        <dbReference type="ChEBI" id="CHEBI:33019"/>
    </ligand>
</feature>
<dbReference type="InterPro" id="IPR036068">
    <property type="entry name" value="Nicotinate_pribotase-like_C"/>
</dbReference>
<dbReference type="InterPro" id="IPR041529">
    <property type="entry name" value="DUF5598"/>
</dbReference>
<dbReference type="PIRSF" id="PIRSF005943">
    <property type="entry name" value="NMPRT"/>
    <property type="match status" value="1"/>
</dbReference>
<dbReference type="UniPathway" id="UPA00253"/>
<dbReference type="NCBIfam" id="NF006629">
    <property type="entry name" value="PRK09198.1"/>
    <property type="match status" value="1"/>
</dbReference>
<keyword evidence="13" id="KW-1185">Reference proteome</keyword>
<evidence type="ECO:0000256" key="8">
    <source>
        <dbReference type="ARBA" id="ARBA00047835"/>
    </source>
</evidence>
<protein>
    <recommendedName>
        <fullName evidence="7">Nicotinamide phosphoribosyltransferase</fullName>
        <ecNumber evidence="6">2.4.2.12</ecNumber>
    </recommendedName>
</protein>
<evidence type="ECO:0000256" key="2">
    <source>
        <dbReference type="ARBA" id="ARBA00022642"/>
    </source>
</evidence>
<evidence type="ECO:0000256" key="1">
    <source>
        <dbReference type="ARBA" id="ARBA00010897"/>
    </source>
</evidence>
<keyword evidence="4" id="KW-0808">Transferase</keyword>
<reference evidence="12 13" key="1">
    <citation type="journal article" date="2014" name="Nat. Genet.">
        <title>Genome and transcriptome of the porcine whipworm Trichuris suis.</title>
        <authorList>
            <person name="Jex A.R."/>
            <person name="Nejsum P."/>
            <person name="Schwarz E.M."/>
            <person name="Hu L."/>
            <person name="Young N.D."/>
            <person name="Hall R.S."/>
            <person name="Korhonen P.K."/>
            <person name="Liao S."/>
            <person name="Thamsborg S."/>
            <person name="Xia J."/>
            <person name="Xu P."/>
            <person name="Wang S."/>
            <person name="Scheerlinck J.P."/>
            <person name="Hofmann A."/>
            <person name="Sternberg P.W."/>
            <person name="Wang J."/>
            <person name="Gasser R.B."/>
        </authorList>
    </citation>
    <scope>NUCLEOTIDE SEQUENCE [LARGE SCALE GENOMIC DNA]</scope>
    <source>
        <strain evidence="12">DCEP-RM93M</strain>
    </source>
</reference>
<evidence type="ECO:0000256" key="3">
    <source>
        <dbReference type="ARBA" id="ARBA00022676"/>
    </source>
</evidence>
<dbReference type="InterPro" id="IPR013785">
    <property type="entry name" value="Aldolase_TIM"/>
</dbReference>
<feature type="binding site" evidence="9">
    <location>
        <begin position="338"/>
        <end position="339"/>
    </location>
    <ligand>
        <name>beta-nicotinamide D-ribonucleotide</name>
        <dbReference type="ChEBI" id="CHEBI:14649"/>
    </ligand>
</feature>
<dbReference type="EMBL" id="KL363192">
    <property type="protein sequence ID" value="KFD56789.1"/>
    <property type="molecule type" value="Genomic_DNA"/>
</dbReference>
<dbReference type="Pfam" id="PF18127">
    <property type="entry name" value="NAMPT_N"/>
    <property type="match status" value="1"/>
</dbReference>
<name>A0A085MHU3_9BILA</name>
<evidence type="ECO:0000256" key="7">
    <source>
        <dbReference type="ARBA" id="ARBA00035036"/>
    </source>
</evidence>
<feature type="domain" description="Nicotinate/nicotinamide phosphoribosyltransferase" evidence="10">
    <location>
        <begin position="175"/>
        <end position="449"/>
    </location>
</feature>
<evidence type="ECO:0000313" key="13">
    <source>
        <dbReference type="Proteomes" id="UP000030764"/>
    </source>
</evidence>
<feature type="binding site" evidence="9">
    <location>
        <position position="232"/>
    </location>
    <ligand>
        <name>diphosphate</name>
        <dbReference type="ChEBI" id="CHEBI:33019"/>
    </ligand>
</feature>
<feature type="binding site" evidence="9">
    <location>
        <position position="377"/>
    </location>
    <ligand>
        <name>beta-nicotinamide D-ribonucleotide</name>
        <dbReference type="ChEBI" id="CHEBI:14649"/>
    </ligand>
</feature>
<proteinExistence type="inferred from homology"/>
<feature type="domain" description="Nicotinamide phosphoribosyltransferase N-terminal" evidence="11">
    <location>
        <begin position="6"/>
        <end position="103"/>
    </location>
</feature>
<dbReference type="Pfam" id="PF04095">
    <property type="entry name" value="NAPRTase"/>
    <property type="match status" value="1"/>
</dbReference>
<dbReference type="Gene3D" id="3.20.20.70">
    <property type="entry name" value="Aldolase class I"/>
    <property type="match status" value="1"/>
</dbReference>
<dbReference type="PANTHER" id="PTHR43816:SF1">
    <property type="entry name" value="NICOTINAMIDE PHOSPHORIBOSYLTRANSFERASE"/>
    <property type="match status" value="1"/>
</dbReference>
<evidence type="ECO:0000259" key="10">
    <source>
        <dbReference type="Pfam" id="PF04095"/>
    </source>
</evidence>
<keyword evidence="2" id="KW-0662">Pyridine nucleotide biosynthesis</keyword>
<accession>A0A085MHU3</accession>
<organism evidence="12 13">
    <name type="scientific">Trichuris suis</name>
    <name type="common">pig whipworm</name>
    <dbReference type="NCBI Taxonomy" id="68888"/>
    <lineage>
        <taxon>Eukaryota</taxon>
        <taxon>Metazoa</taxon>
        <taxon>Ecdysozoa</taxon>
        <taxon>Nematoda</taxon>
        <taxon>Enoplea</taxon>
        <taxon>Dorylaimia</taxon>
        <taxon>Trichinellida</taxon>
        <taxon>Trichuridae</taxon>
        <taxon>Trichuris</taxon>
    </lineage>
</organism>
<comment type="similarity">
    <text evidence="1">Belongs to the NAPRTase family.</text>
</comment>
<evidence type="ECO:0000256" key="6">
    <source>
        <dbReference type="ARBA" id="ARBA00035024"/>
    </source>
</evidence>
<dbReference type="AlphaFoldDB" id="A0A085MHU3"/>
<dbReference type="GO" id="GO:0009435">
    <property type="term" value="P:NAD+ biosynthetic process"/>
    <property type="evidence" value="ECO:0007669"/>
    <property type="project" value="UniProtKB-UniPathway"/>
</dbReference>
<evidence type="ECO:0000259" key="11">
    <source>
        <dbReference type="Pfam" id="PF18127"/>
    </source>
</evidence>
<feature type="binding site" evidence="9">
    <location>
        <position position="183"/>
    </location>
    <ligand>
        <name>diphosphate</name>
        <dbReference type="ChEBI" id="CHEBI:33019"/>
    </ligand>
</feature>
<evidence type="ECO:0000256" key="5">
    <source>
        <dbReference type="ARBA" id="ARBA00035007"/>
    </source>
</evidence>